<reference evidence="3" key="1">
    <citation type="submission" date="2018-01" db="EMBL/GenBank/DDBJ databases">
        <title>An insight into the sialome of Amazonian anophelines.</title>
        <authorList>
            <person name="Ribeiro J.M."/>
            <person name="Scarpassa V."/>
            <person name="Calvo E."/>
        </authorList>
    </citation>
    <scope>NUCLEOTIDE SEQUENCE</scope>
</reference>
<evidence type="ECO:0000256" key="2">
    <source>
        <dbReference type="SAM" id="SignalP"/>
    </source>
</evidence>
<name>A0A2M4DR35_ANODA</name>
<dbReference type="EMBL" id="GGFL01015828">
    <property type="protein sequence ID" value="MBW80006.1"/>
    <property type="molecule type" value="Transcribed_RNA"/>
</dbReference>
<organism evidence="3">
    <name type="scientific">Anopheles darlingi</name>
    <name type="common">Mosquito</name>
    <dbReference type="NCBI Taxonomy" id="43151"/>
    <lineage>
        <taxon>Eukaryota</taxon>
        <taxon>Metazoa</taxon>
        <taxon>Ecdysozoa</taxon>
        <taxon>Arthropoda</taxon>
        <taxon>Hexapoda</taxon>
        <taxon>Insecta</taxon>
        <taxon>Pterygota</taxon>
        <taxon>Neoptera</taxon>
        <taxon>Endopterygota</taxon>
        <taxon>Diptera</taxon>
        <taxon>Nematocera</taxon>
        <taxon>Culicoidea</taxon>
        <taxon>Culicidae</taxon>
        <taxon>Anophelinae</taxon>
        <taxon>Anopheles</taxon>
    </lineage>
</organism>
<feature type="signal peptide" evidence="2">
    <location>
        <begin position="1"/>
        <end position="16"/>
    </location>
</feature>
<evidence type="ECO:0000313" key="3">
    <source>
        <dbReference type="EMBL" id="MBW80006.1"/>
    </source>
</evidence>
<feature type="chain" id="PRO_5014915230" evidence="2">
    <location>
        <begin position="17"/>
        <end position="70"/>
    </location>
</feature>
<evidence type="ECO:0000256" key="1">
    <source>
        <dbReference type="SAM" id="MobiDB-lite"/>
    </source>
</evidence>
<sequence>MRVLLVFVCQIFFCSALWSALSLSLTTRKGIRSVTQCPVRQKSTVVPRPPPRGLWRKWQKNNQPAPPAPT</sequence>
<protein>
    <submittedName>
        <fullName evidence="3">Putative secreted protein</fullName>
    </submittedName>
</protein>
<keyword evidence="2" id="KW-0732">Signal</keyword>
<proteinExistence type="predicted"/>
<feature type="region of interest" description="Disordered" evidence="1">
    <location>
        <begin position="42"/>
        <end position="70"/>
    </location>
</feature>
<dbReference type="AlphaFoldDB" id="A0A2M4DR35"/>
<accession>A0A2M4DR35</accession>